<dbReference type="InterPro" id="IPR012861">
    <property type="entry name" value="DUF1634"/>
</dbReference>
<feature type="transmembrane region" description="Helical" evidence="1">
    <location>
        <begin position="72"/>
        <end position="98"/>
    </location>
</feature>
<keyword evidence="1" id="KW-1133">Transmembrane helix</keyword>
<proteinExistence type="predicted"/>
<evidence type="ECO:0000313" key="3">
    <source>
        <dbReference type="Proteomes" id="UP000028123"/>
    </source>
</evidence>
<sequence length="126" mass="13602">MSQGDGRKESGRSIAVVELRISQYLRAGVLLSAAVILLGLALFLILGDSGYPGRTFPARLPEIGQGLLQLKPYAVILTGLLMLILTPVFRVGVSILVFLKEKDYLYAGISLLVFLILIVSFLLGKA</sequence>
<accession>A0A081PAK0</accession>
<keyword evidence="1" id="KW-0812">Transmembrane</keyword>
<keyword evidence="3" id="KW-1185">Reference proteome</keyword>
<name>A0A081PAK0_9BACL</name>
<evidence type="ECO:0000313" key="2">
    <source>
        <dbReference type="EMBL" id="KEQ27723.1"/>
    </source>
</evidence>
<keyword evidence="1" id="KW-0472">Membrane</keyword>
<protein>
    <submittedName>
        <fullName evidence="2">Membrane protein</fullName>
    </submittedName>
</protein>
<gene>
    <name evidence="2" type="ORF">ET33_13655</name>
</gene>
<dbReference type="EMBL" id="JNVM01000002">
    <property type="protein sequence ID" value="KEQ27723.1"/>
    <property type="molecule type" value="Genomic_DNA"/>
</dbReference>
<dbReference type="RefSeq" id="WP_051775036.1">
    <property type="nucleotide sequence ID" value="NZ_JNVM01000002.1"/>
</dbReference>
<comment type="caution">
    <text evidence="2">The sequence shown here is derived from an EMBL/GenBank/DDBJ whole genome shotgun (WGS) entry which is preliminary data.</text>
</comment>
<dbReference type="AlphaFoldDB" id="A0A081PAK0"/>
<dbReference type="eggNOG" id="COG4272">
    <property type="taxonomic scope" value="Bacteria"/>
</dbReference>
<organism evidence="2 3">
    <name type="scientific">Paenibacillus tyrfis</name>
    <dbReference type="NCBI Taxonomy" id="1501230"/>
    <lineage>
        <taxon>Bacteria</taxon>
        <taxon>Bacillati</taxon>
        <taxon>Bacillota</taxon>
        <taxon>Bacilli</taxon>
        <taxon>Bacillales</taxon>
        <taxon>Paenibacillaceae</taxon>
        <taxon>Paenibacillus</taxon>
    </lineage>
</organism>
<dbReference type="OrthoDB" id="1682804at2"/>
<reference evidence="2 3" key="1">
    <citation type="submission" date="2014-06" db="EMBL/GenBank/DDBJ databases">
        <title>Draft genome sequence of Paenibacillus sp. MSt1.</title>
        <authorList>
            <person name="Aw Y.K."/>
            <person name="Ong K.S."/>
            <person name="Gan H.M."/>
            <person name="Lee S.M."/>
        </authorList>
    </citation>
    <scope>NUCLEOTIDE SEQUENCE [LARGE SCALE GENOMIC DNA]</scope>
    <source>
        <strain evidence="2 3">MSt1</strain>
    </source>
</reference>
<dbReference type="Proteomes" id="UP000028123">
    <property type="component" value="Unassembled WGS sequence"/>
</dbReference>
<feature type="transmembrane region" description="Helical" evidence="1">
    <location>
        <begin position="104"/>
        <end position="124"/>
    </location>
</feature>
<evidence type="ECO:0000256" key="1">
    <source>
        <dbReference type="SAM" id="Phobius"/>
    </source>
</evidence>
<dbReference type="Pfam" id="PF07843">
    <property type="entry name" value="DUF1634"/>
    <property type="match status" value="1"/>
</dbReference>
<feature type="transmembrane region" description="Helical" evidence="1">
    <location>
        <begin position="29"/>
        <end position="51"/>
    </location>
</feature>